<dbReference type="Proteomes" id="UP000783287">
    <property type="component" value="Unassembled WGS sequence"/>
</dbReference>
<evidence type="ECO:0000313" key="1">
    <source>
        <dbReference type="EMBL" id="MCA9382736.1"/>
    </source>
</evidence>
<accession>A0A955RID5</accession>
<comment type="caution">
    <text evidence="1">The sequence shown here is derived from an EMBL/GenBank/DDBJ whole genome shotgun (WGS) entry which is preliminary data.</text>
</comment>
<name>A0A955RID5_9BACT</name>
<reference evidence="1" key="1">
    <citation type="submission" date="2020-04" db="EMBL/GenBank/DDBJ databases">
        <authorList>
            <person name="Zhang T."/>
        </authorList>
    </citation>
    <scope>NUCLEOTIDE SEQUENCE</scope>
    <source>
        <strain evidence="1">HKST-UBA14</strain>
    </source>
</reference>
<dbReference type="InterPro" id="IPR014441">
    <property type="entry name" value="UCP006425_b-propeller"/>
</dbReference>
<evidence type="ECO:0000313" key="2">
    <source>
        <dbReference type="Proteomes" id="UP000783287"/>
    </source>
</evidence>
<proteinExistence type="predicted"/>
<organism evidence="1 2">
    <name type="scientific">Candidatus Dojkabacteria bacterium</name>
    <dbReference type="NCBI Taxonomy" id="2099670"/>
    <lineage>
        <taxon>Bacteria</taxon>
        <taxon>Candidatus Dojkabacteria</taxon>
    </lineage>
</organism>
<dbReference type="InterPro" id="IPR019198">
    <property type="entry name" value="Beta_propeller_containing"/>
</dbReference>
<reference evidence="1" key="2">
    <citation type="journal article" date="2021" name="Microbiome">
        <title>Successional dynamics and alternative stable states in a saline activated sludge microbial community over 9 years.</title>
        <authorList>
            <person name="Wang Y."/>
            <person name="Ye J."/>
            <person name="Ju F."/>
            <person name="Liu L."/>
            <person name="Boyd J.A."/>
            <person name="Deng Y."/>
            <person name="Parks D.H."/>
            <person name="Jiang X."/>
            <person name="Yin X."/>
            <person name="Woodcroft B.J."/>
            <person name="Tyson G.W."/>
            <person name="Hugenholtz P."/>
            <person name="Polz M.F."/>
            <person name="Zhang T."/>
        </authorList>
    </citation>
    <scope>NUCLEOTIDE SEQUENCE</scope>
    <source>
        <strain evidence="1">HKST-UBA14</strain>
    </source>
</reference>
<gene>
    <name evidence="1" type="ORF">KC909_00055</name>
</gene>
<dbReference type="EMBL" id="JAGQLK010000001">
    <property type="protein sequence ID" value="MCA9382736.1"/>
    <property type="molecule type" value="Genomic_DNA"/>
</dbReference>
<sequence length="665" mass="74686">MTRRYIILLSILAALCFTLAAIVGGLVYISQSDDPVITIDTGDDLEFKQFDSVEEYNQYLQSAQNNNYYLGGLGSAGEFEVAASPDMQIDDLMGSAGIGDGGDVDQNRVSETYVQVAGVDEADIVKTDGESIFLSNLNYYYYTDPIILDDVLFEETLQTDRFYPEVVNTTKVISAFPPSDLKLSSEINSVGKLLLDDDVLVVVEDTEINAYDVRNVNDPEKIWDLALGVDSYVDVARMYNNELYLFASTYVYSSDYPCPVPLLEGGDAELTIACTDIYHPTVPAEVDKTFTVLKINPGTGDILDDVSFVGSSYASTVYMSGENIYVSYQRYTDQNEIIIDFLVNETSDIFPREIRKEINKINGYDISSYSKFYELSIVLENYYSGLDEEARMEVEDKAEARLTEYMVDKVRELQNTDIVRIDSDSLAIKALGSVPGYTLNQFSFDEYDGYLRVATSITDTIRYQYDTNDLYVLDSSLDIVGAVKDFGLDESIYGVRFMGDLAYVVTFKQIDPFYVIDLTNPTKPEIAGELKIPGYSSFLHQINEELVLGIGREDFGVKAALYDVSDVNNPRELDKLIIDGDWTELEYNHNAFLIDAENEIFFIPGSNSAYIVSYDDENLALVKEIDNLNAQRAIYINDYLYVIGNDKLVVLDETDWSKVSELAIN</sequence>
<dbReference type="PIRSF" id="PIRSF006425">
    <property type="entry name" value="UCP006425_WD40"/>
    <property type="match status" value="1"/>
</dbReference>
<protein>
    <submittedName>
        <fullName evidence="1">Beta-propeller domain-containing protein</fullName>
    </submittedName>
</protein>
<dbReference type="Pfam" id="PF09826">
    <property type="entry name" value="Beta_propel"/>
    <property type="match status" value="1"/>
</dbReference>
<dbReference type="AlphaFoldDB" id="A0A955RID5"/>